<comment type="caution">
    <text evidence="3">The sequence shown here is derived from an EMBL/GenBank/DDBJ whole genome shotgun (WGS) entry which is preliminary data.</text>
</comment>
<keyword evidence="2" id="KW-0812">Transmembrane</keyword>
<accession>A0A1F7L2C7</accession>
<feature type="transmembrane region" description="Helical" evidence="2">
    <location>
        <begin position="6"/>
        <end position="28"/>
    </location>
</feature>
<evidence type="ECO:0000256" key="2">
    <source>
        <dbReference type="SAM" id="Phobius"/>
    </source>
</evidence>
<sequence length="290" mass="32628">MKQNKGFIPIIIAIVAVVAVGAVGFFMLSKSKSGGAIPAIKIPGTSGIGLNTNCKLNDPELCRYMDKSIKMADSYKTGFIGSSTTTDKTGKKSESRWEMRDDRTHFVTLENGKEQSNIIVIGNTTYTKDLSDNKWTKFTLKSEQGDKNLFSFDVEEMKNRFKDTIKDTEDKMTYKSLGKESCGSLTCFKYEIINPLVTDIKEYVYFDDQEYIMRKMRIEDKSGLVTETMFEFKTVTIDEPSPIKESPASNLFEDQGSSTSSIDAEKLQQFIEQMKSEGSQPSEETSETNE</sequence>
<dbReference type="Proteomes" id="UP000177050">
    <property type="component" value="Unassembled WGS sequence"/>
</dbReference>
<reference evidence="3 4" key="1">
    <citation type="journal article" date="2016" name="Nat. Commun.">
        <title>Thousands of microbial genomes shed light on interconnected biogeochemical processes in an aquifer system.</title>
        <authorList>
            <person name="Anantharaman K."/>
            <person name="Brown C.T."/>
            <person name="Hug L.A."/>
            <person name="Sharon I."/>
            <person name="Castelle C.J."/>
            <person name="Probst A.J."/>
            <person name="Thomas B.C."/>
            <person name="Singh A."/>
            <person name="Wilkins M.J."/>
            <person name="Karaoz U."/>
            <person name="Brodie E.L."/>
            <person name="Williams K.H."/>
            <person name="Hubbard S.S."/>
            <person name="Banfield J.F."/>
        </authorList>
    </citation>
    <scope>NUCLEOTIDE SEQUENCE [LARGE SCALE GENOMIC DNA]</scope>
</reference>
<dbReference type="EMBL" id="MGBR01000001">
    <property type="protein sequence ID" value="OGK74261.1"/>
    <property type="molecule type" value="Genomic_DNA"/>
</dbReference>
<evidence type="ECO:0000313" key="3">
    <source>
        <dbReference type="EMBL" id="OGK74261.1"/>
    </source>
</evidence>
<keyword evidence="2" id="KW-1133">Transmembrane helix</keyword>
<evidence type="ECO:0000313" key="4">
    <source>
        <dbReference type="Proteomes" id="UP000177050"/>
    </source>
</evidence>
<proteinExistence type="predicted"/>
<feature type="region of interest" description="Disordered" evidence="1">
    <location>
        <begin position="240"/>
        <end position="290"/>
    </location>
</feature>
<evidence type="ECO:0000256" key="1">
    <source>
        <dbReference type="SAM" id="MobiDB-lite"/>
    </source>
</evidence>
<protein>
    <submittedName>
        <fullName evidence="3">Uncharacterized protein</fullName>
    </submittedName>
</protein>
<dbReference type="AlphaFoldDB" id="A0A1F7L2C7"/>
<name>A0A1F7L2C7_9BACT</name>
<keyword evidence="2" id="KW-0472">Membrane</keyword>
<organism evidence="3 4">
    <name type="scientific">Candidatus Roizmanbacteria bacterium RIFOXYD1_FULL_38_12</name>
    <dbReference type="NCBI Taxonomy" id="1802093"/>
    <lineage>
        <taxon>Bacteria</taxon>
        <taxon>Candidatus Roizmaniibacteriota</taxon>
    </lineage>
</organism>
<gene>
    <name evidence="3" type="ORF">A3K52_05870</name>
</gene>